<organism evidence="7 8">
    <name type="scientific">Listeria weihenstephanensis</name>
    <dbReference type="NCBI Taxonomy" id="1006155"/>
    <lineage>
        <taxon>Bacteria</taxon>
        <taxon>Bacillati</taxon>
        <taxon>Bacillota</taxon>
        <taxon>Bacilli</taxon>
        <taxon>Bacillales</taxon>
        <taxon>Listeriaceae</taxon>
        <taxon>Listeria</taxon>
    </lineage>
</organism>
<sequence length="370" mass="42658">MQFGNFTYQYWFLPIQKNKIVVSAHYGRGYGDSPKYMVDALMNQGLDIVWLVQKGQETSLPEGVRPVSYGTKQALRELATAQVWIDNCRQKYSPPKRKSQRYIQTWHSPLRLKKIEKDAVNYLPQAYIDRAKRDAKKCDYMLAGSAFSQELYRNSFWFQGDVWLTGTPRCDVFFQDSTIIKRRVTTDLDIPFATKLALYAPTFRKNMEASVYLQEFTHVKLALQAKFGGCWKVLIRLHPNVAHLATEFSTDNDVLQATDYPDMQELLVASDLLITDYSSSMFDMGIARKKVMLYTPDLAEYLATEREFYFDIKELPFPLAKKPTELINQVLHFDEITYQQLLATFNDSIKQCENGEAASAVANKIKAICQ</sequence>
<evidence type="ECO:0000256" key="6">
    <source>
        <dbReference type="ARBA" id="ARBA00023136"/>
    </source>
</evidence>
<dbReference type="PANTHER" id="PTHR37316">
    <property type="entry name" value="TEICHOIC ACID GLYCEROL-PHOSPHATE PRIMASE"/>
    <property type="match status" value="1"/>
</dbReference>
<evidence type="ECO:0000256" key="4">
    <source>
        <dbReference type="ARBA" id="ARBA00022679"/>
    </source>
</evidence>
<proteinExistence type="inferred from homology"/>
<keyword evidence="5" id="KW-0777">Teichoic acid biosynthesis</keyword>
<evidence type="ECO:0000256" key="3">
    <source>
        <dbReference type="ARBA" id="ARBA00022475"/>
    </source>
</evidence>
<evidence type="ECO:0000313" key="8">
    <source>
        <dbReference type="Proteomes" id="UP000223060"/>
    </source>
</evidence>
<dbReference type="KEGG" id="lwi:UE46_12805"/>
<dbReference type="PANTHER" id="PTHR37316:SF3">
    <property type="entry name" value="TEICHOIC ACID GLYCEROL-PHOSPHATE TRANSFERASE"/>
    <property type="match status" value="1"/>
</dbReference>
<name>A0A1S7FYV2_9LIST</name>
<accession>A0A1S7FYV2</accession>
<gene>
    <name evidence="7" type="ORF">UE46_12805</name>
</gene>
<dbReference type="AlphaFoldDB" id="A0A1S7FYV2"/>
<dbReference type="InterPro" id="IPR051612">
    <property type="entry name" value="Teichoic_Acid_Biosynth"/>
</dbReference>
<protein>
    <recommendedName>
        <fullName evidence="9">Glycerophosphotransferase</fullName>
    </recommendedName>
</protein>
<keyword evidence="3" id="KW-1003">Cell membrane</keyword>
<evidence type="ECO:0008006" key="9">
    <source>
        <dbReference type="Google" id="ProtNLM"/>
    </source>
</evidence>
<dbReference type="SUPFAM" id="SSF53756">
    <property type="entry name" value="UDP-Glycosyltransferase/glycogen phosphorylase"/>
    <property type="match status" value="1"/>
</dbReference>
<dbReference type="InterPro" id="IPR043148">
    <property type="entry name" value="TagF_C"/>
</dbReference>
<dbReference type="GO" id="GO:0019350">
    <property type="term" value="P:teichoic acid biosynthetic process"/>
    <property type="evidence" value="ECO:0007669"/>
    <property type="project" value="UniProtKB-KW"/>
</dbReference>
<dbReference type="GO" id="GO:0005886">
    <property type="term" value="C:plasma membrane"/>
    <property type="evidence" value="ECO:0007669"/>
    <property type="project" value="UniProtKB-SubCell"/>
</dbReference>
<evidence type="ECO:0000313" key="7">
    <source>
        <dbReference type="EMBL" id="AQY52569.1"/>
    </source>
</evidence>
<reference evidence="8" key="1">
    <citation type="submission" date="2015-03" db="EMBL/GenBank/DDBJ databases">
        <authorList>
            <person name="Ferrari E."/>
            <person name="Walter M.C."/>
            <person name="Huptas C."/>
            <person name="Scherer S."/>
            <person name="Mueller-Herbst S."/>
        </authorList>
    </citation>
    <scope>NUCLEOTIDE SEQUENCE [LARGE SCALE GENOMIC DNA]</scope>
    <source>
        <strain evidence="8">LWP01</strain>
    </source>
</reference>
<keyword evidence="6" id="KW-0472">Membrane</keyword>
<dbReference type="InterPro" id="IPR007554">
    <property type="entry name" value="Glycerophosphate_synth"/>
</dbReference>
<comment type="subcellular location">
    <subcellularLocation>
        <location evidence="1">Cell membrane</location>
        <topology evidence="1">Peripheral membrane protein</topology>
    </subcellularLocation>
</comment>
<evidence type="ECO:0000256" key="1">
    <source>
        <dbReference type="ARBA" id="ARBA00004202"/>
    </source>
</evidence>
<comment type="similarity">
    <text evidence="2">Belongs to the CDP-glycerol glycerophosphotransferase family.</text>
</comment>
<dbReference type="Proteomes" id="UP000223060">
    <property type="component" value="Chromosome"/>
</dbReference>
<dbReference type="Gene3D" id="3.40.50.11820">
    <property type="match status" value="1"/>
</dbReference>
<dbReference type="InterPro" id="IPR043149">
    <property type="entry name" value="TagF_N"/>
</dbReference>
<keyword evidence="8" id="KW-1185">Reference proteome</keyword>
<dbReference type="GO" id="GO:0047355">
    <property type="term" value="F:CDP-glycerol glycerophosphotransferase activity"/>
    <property type="evidence" value="ECO:0007669"/>
    <property type="project" value="InterPro"/>
</dbReference>
<evidence type="ECO:0000256" key="2">
    <source>
        <dbReference type="ARBA" id="ARBA00010488"/>
    </source>
</evidence>
<evidence type="ECO:0000256" key="5">
    <source>
        <dbReference type="ARBA" id="ARBA00022944"/>
    </source>
</evidence>
<dbReference type="Gene3D" id="3.40.50.12580">
    <property type="match status" value="1"/>
</dbReference>
<dbReference type="EMBL" id="CP011102">
    <property type="protein sequence ID" value="AQY52569.1"/>
    <property type="molecule type" value="Genomic_DNA"/>
</dbReference>
<dbReference type="Pfam" id="PF04464">
    <property type="entry name" value="Glyphos_transf"/>
    <property type="match status" value="1"/>
</dbReference>
<keyword evidence="4" id="KW-0808">Transferase</keyword>